<protein>
    <recommendedName>
        <fullName evidence="3">NolW-like domain-containing protein</fullName>
    </recommendedName>
</protein>
<organism evidence="1 2">
    <name type="scientific">Candidatus Muproteobacteria bacterium RIFCSPLOWO2_01_FULL_60_18</name>
    <dbReference type="NCBI Taxonomy" id="1817768"/>
    <lineage>
        <taxon>Bacteria</taxon>
        <taxon>Pseudomonadati</taxon>
        <taxon>Pseudomonadota</taxon>
        <taxon>Candidatus Muproteobacteria</taxon>
    </lineage>
</organism>
<accession>A0A1F6U210</accession>
<comment type="caution">
    <text evidence="1">The sequence shown here is derived from an EMBL/GenBank/DDBJ whole genome shotgun (WGS) entry which is preliminary data.</text>
</comment>
<gene>
    <name evidence="1" type="ORF">A3A87_04650</name>
</gene>
<dbReference type="Proteomes" id="UP000179037">
    <property type="component" value="Unassembled WGS sequence"/>
</dbReference>
<evidence type="ECO:0000313" key="2">
    <source>
        <dbReference type="Proteomes" id="UP000179037"/>
    </source>
</evidence>
<proteinExistence type="predicted"/>
<dbReference type="EMBL" id="MFTC01000043">
    <property type="protein sequence ID" value="OGI51362.1"/>
    <property type="molecule type" value="Genomic_DNA"/>
</dbReference>
<evidence type="ECO:0000313" key="1">
    <source>
        <dbReference type="EMBL" id="OGI51362.1"/>
    </source>
</evidence>
<sequence>MPHGRATIYALFVAFTVWLTLPHASADEARIIQLKHRSASEVIPLIRPLLGPDDTLSGMDFRLIIHTSDKNLKEVERILEQMDVARHRLRIAVEQAAADASTTTSQSMTGEVRVGDKARVTLPAKTPEDGGLVVQKDKLRYSASRRTTTASNANTQTVMTLDGQRAYIRVGRSVPHVKKILALSRHQLVLIQDVEIQDVTTGFDVLPRVRGDRVLVEITPRLSSLRDPATGLVDFDADHPWSAPCGRASRVQIRSGRICQDFQEMTKTYLIIPLPSGERVG</sequence>
<evidence type="ECO:0008006" key="3">
    <source>
        <dbReference type="Google" id="ProtNLM"/>
    </source>
</evidence>
<name>A0A1F6U210_9PROT</name>
<dbReference type="AlphaFoldDB" id="A0A1F6U210"/>
<reference evidence="1 2" key="1">
    <citation type="journal article" date="2016" name="Nat. Commun.">
        <title>Thousands of microbial genomes shed light on interconnected biogeochemical processes in an aquifer system.</title>
        <authorList>
            <person name="Anantharaman K."/>
            <person name="Brown C.T."/>
            <person name="Hug L.A."/>
            <person name="Sharon I."/>
            <person name="Castelle C.J."/>
            <person name="Probst A.J."/>
            <person name="Thomas B.C."/>
            <person name="Singh A."/>
            <person name="Wilkins M.J."/>
            <person name="Karaoz U."/>
            <person name="Brodie E.L."/>
            <person name="Williams K.H."/>
            <person name="Hubbard S.S."/>
            <person name="Banfield J.F."/>
        </authorList>
    </citation>
    <scope>NUCLEOTIDE SEQUENCE [LARGE SCALE GENOMIC DNA]</scope>
</reference>
<dbReference type="STRING" id="1817768.A3A87_04650"/>